<evidence type="ECO:0000256" key="2">
    <source>
        <dbReference type="ARBA" id="ARBA00022801"/>
    </source>
</evidence>
<name>A0A4S4M0D8_9AGAM</name>
<keyword evidence="3 4" id="KW-0326">Glycosidase</keyword>
<evidence type="ECO:0000256" key="3">
    <source>
        <dbReference type="ARBA" id="ARBA00023295"/>
    </source>
</evidence>
<feature type="domain" description="Glycoside hydrolase family 5" evidence="6">
    <location>
        <begin position="153"/>
        <end position="427"/>
    </location>
</feature>
<gene>
    <name evidence="7" type="ORF">EW146_g2512</name>
</gene>
<organism evidence="7 8">
    <name type="scientific">Bondarzewia mesenterica</name>
    <dbReference type="NCBI Taxonomy" id="1095465"/>
    <lineage>
        <taxon>Eukaryota</taxon>
        <taxon>Fungi</taxon>
        <taxon>Dikarya</taxon>
        <taxon>Basidiomycota</taxon>
        <taxon>Agaricomycotina</taxon>
        <taxon>Agaricomycetes</taxon>
        <taxon>Russulales</taxon>
        <taxon>Bondarzewiaceae</taxon>
        <taxon>Bondarzewia</taxon>
    </lineage>
</organism>
<feature type="compositionally biased region" description="Low complexity" evidence="5">
    <location>
        <begin position="495"/>
        <end position="511"/>
    </location>
</feature>
<dbReference type="OrthoDB" id="1887033at2759"/>
<protein>
    <recommendedName>
        <fullName evidence="6">Glycoside hydrolase family 5 domain-containing protein</fullName>
    </recommendedName>
</protein>
<keyword evidence="2 4" id="KW-0378">Hydrolase</keyword>
<feature type="compositionally biased region" description="Polar residues" evidence="5">
    <location>
        <begin position="26"/>
        <end position="42"/>
    </location>
</feature>
<dbReference type="EMBL" id="SGPL01000074">
    <property type="protein sequence ID" value="THH18479.1"/>
    <property type="molecule type" value="Genomic_DNA"/>
</dbReference>
<comment type="similarity">
    <text evidence="1 4">Belongs to the glycosyl hydrolase 5 (cellulase A) family.</text>
</comment>
<evidence type="ECO:0000259" key="6">
    <source>
        <dbReference type="Pfam" id="PF00150"/>
    </source>
</evidence>
<comment type="caution">
    <text evidence="7">The sequence shown here is derived from an EMBL/GenBank/DDBJ whole genome shotgun (WGS) entry which is preliminary data.</text>
</comment>
<dbReference type="AlphaFoldDB" id="A0A4S4M0D8"/>
<dbReference type="GO" id="GO:0005576">
    <property type="term" value="C:extracellular region"/>
    <property type="evidence" value="ECO:0007669"/>
    <property type="project" value="TreeGrafter"/>
</dbReference>
<feature type="region of interest" description="Disordered" evidence="5">
    <location>
        <begin position="23"/>
        <end position="43"/>
    </location>
</feature>
<evidence type="ECO:0000256" key="5">
    <source>
        <dbReference type="SAM" id="MobiDB-lite"/>
    </source>
</evidence>
<dbReference type="PANTHER" id="PTHR31297">
    <property type="entry name" value="GLUCAN ENDO-1,6-BETA-GLUCOSIDASE B"/>
    <property type="match status" value="1"/>
</dbReference>
<dbReference type="PANTHER" id="PTHR31297:SF43">
    <property type="entry name" value="GLUCAN 1,3-BETA-GLUCOSIDASE 3"/>
    <property type="match status" value="1"/>
</dbReference>
<evidence type="ECO:0000313" key="7">
    <source>
        <dbReference type="EMBL" id="THH18479.1"/>
    </source>
</evidence>
<keyword evidence="8" id="KW-1185">Reference proteome</keyword>
<dbReference type="SUPFAM" id="SSF51445">
    <property type="entry name" value="(Trans)glycosidases"/>
    <property type="match status" value="1"/>
</dbReference>
<dbReference type="InterPro" id="IPR050386">
    <property type="entry name" value="Glycosyl_hydrolase_5"/>
</dbReference>
<feature type="region of interest" description="Disordered" evidence="5">
    <location>
        <begin position="495"/>
        <end position="519"/>
    </location>
</feature>
<sequence>MMLCTVNTFNLLLKTLRLTQELSKPSPATTDQPAVNANTTAGHFSPLDDTVLGDLNQFGVESDTGQLSSDPCHVDPYSSPTVAIGQFPPFNPTQANVYRYRQQQSVNLGSWFVHEQWMTPSVFACASGGKISELDIATGWGNRESARAVLERHWDTFINDTDFQYLASIGINTVRLPIGYWSLGPLFCSGTPFEPVADVYRNAWPQIVRALNMADNAGIGVLVDLHGAPGSQNGQQHSGISDGATNLFGNPWWEDKTIDVLTYLVKQLSTVTNVVGIQMLNEPKNVPELADFYARAISAMRQISPDAASFPLYLHDGFDLQRFSDFIAARNDFIVQDYHSYFVFTPSDNAESAHDHTGDIEGSIADSLQQASKHERRNIVIDEWSCALTADSLSHEADPGEAQRLFCTGQMNVYTDATAGWAFWSYRKEECDNDPGWCFIAAVGRELPSSFFSYGRGPVTNPAQLQNLTDMGVDASGFSSAVQAAFATPTAFFQSASDQSPSFSSSSQDPSFTKRDGTPSDLAAIQRSIFKGYSDGYLTAKIFALHGLSRLGFVGQYIEDSLRTLQSNVVVAPGTEDFYRTWFIQGLGDGEAVVRRLIVRGQ</sequence>
<dbReference type="GO" id="GO:0046557">
    <property type="term" value="F:glucan endo-1,6-beta-glucosidase activity"/>
    <property type="evidence" value="ECO:0007669"/>
    <property type="project" value="TreeGrafter"/>
</dbReference>
<dbReference type="InterPro" id="IPR001547">
    <property type="entry name" value="Glyco_hydro_5"/>
</dbReference>
<dbReference type="InterPro" id="IPR017853">
    <property type="entry name" value="GH"/>
</dbReference>
<dbReference type="Pfam" id="PF00150">
    <property type="entry name" value="Cellulase"/>
    <property type="match status" value="1"/>
</dbReference>
<evidence type="ECO:0000313" key="8">
    <source>
        <dbReference type="Proteomes" id="UP000310158"/>
    </source>
</evidence>
<dbReference type="Gene3D" id="3.20.20.80">
    <property type="entry name" value="Glycosidases"/>
    <property type="match status" value="1"/>
</dbReference>
<proteinExistence type="inferred from homology"/>
<accession>A0A4S4M0D8</accession>
<reference evidence="7 8" key="1">
    <citation type="submission" date="2019-02" db="EMBL/GenBank/DDBJ databases">
        <title>Genome sequencing of the rare red list fungi Bondarzewia mesenterica.</title>
        <authorList>
            <person name="Buettner E."/>
            <person name="Kellner H."/>
        </authorList>
    </citation>
    <scope>NUCLEOTIDE SEQUENCE [LARGE SCALE GENOMIC DNA]</scope>
    <source>
        <strain evidence="7 8">DSM 108281</strain>
    </source>
</reference>
<evidence type="ECO:0000256" key="4">
    <source>
        <dbReference type="RuleBase" id="RU361153"/>
    </source>
</evidence>
<dbReference type="GO" id="GO:0009986">
    <property type="term" value="C:cell surface"/>
    <property type="evidence" value="ECO:0007669"/>
    <property type="project" value="TreeGrafter"/>
</dbReference>
<evidence type="ECO:0000256" key="1">
    <source>
        <dbReference type="ARBA" id="ARBA00005641"/>
    </source>
</evidence>
<dbReference type="GO" id="GO:0009251">
    <property type="term" value="P:glucan catabolic process"/>
    <property type="evidence" value="ECO:0007669"/>
    <property type="project" value="TreeGrafter"/>
</dbReference>
<dbReference type="Proteomes" id="UP000310158">
    <property type="component" value="Unassembled WGS sequence"/>
</dbReference>